<evidence type="ECO:0000313" key="2">
    <source>
        <dbReference type="Proteomes" id="UP000825935"/>
    </source>
</evidence>
<organism evidence="1 2">
    <name type="scientific">Ceratopteris richardii</name>
    <name type="common">Triangle waterfern</name>
    <dbReference type="NCBI Taxonomy" id="49495"/>
    <lineage>
        <taxon>Eukaryota</taxon>
        <taxon>Viridiplantae</taxon>
        <taxon>Streptophyta</taxon>
        <taxon>Embryophyta</taxon>
        <taxon>Tracheophyta</taxon>
        <taxon>Polypodiopsida</taxon>
        <taxon>Polypodiidae</taxon>
        <taxon>Polypodiales</taxon>
        <taxon>Pteridineae</taxon>
        <taxon>Pteridaceae</taxon>
        <taxon>Parkerioideae</taxon>
        <taxon>Ceratopteris</taxon>
    </lineage>
</organism>
<accession>A0A8T2UZV3</accession>
<protein>
    <submittedName>
        <fullName evidence="1">Uncharacterized protein</fullName>
    </submittedName>
</protein>
<dbReference type="EMBL" id="CM035409">
    <property type="protein sequence ID" value="KAH7439243.1"/>
    <property type="molecule type" value="Genomic_DNA"/>
</dbReference>
<dbReference type="Proteomes" id="UP000825935">
    <property type="component" value="Chromosome 4"/>
</dbReference>
<dbReference type="OrthoDB" id="2013461at2759"/>
<reference evidence="1" key="1">
    <citation type="submission" date="2021-08" db="EMBL/GenBank/DDBJ databases">
        <title>WGS assembly of Ceratopteris richardii.</title>
        <authorList>
            <person name="Marchant D.B."/>
            <person name="Chen G."/>
            <person name="Jenkins J."/>
            <person name="Shu S."/>
            <person name="Leebens-Mack J."/>
            <person name="Grimwood J."/>
            <person name="Schmutz J."/>
            <person name="Soltis P."/>
            <person name="Soltis D."/>
            <person name="Chen Z.-H."/>
        </authorList>
    </citation>
    <scope>NUCLEOTIDE SEQUENCE</scope>
    <source>
        <strain evidence="1">Whitten #5841</strain>
        <tissue evidence="1">Leaf</tissue>
    </source>
</reference>
<comment type="caution">
    <text evidence="1">The sequence shown here is derived from an EMBL/GenBank/DDBJ whole genome shotgun (WGS) entry which is preliminary data.</text>
</comment>
<dbReference type="InterPro" id="IPR011990">
    <property type="entry name" value="TPR-like_helical_dom_sf"/>
</dbReference>
<dbReference type="AlphaFoldDB" id="A0A8T2UZV3"/>
<proteinExistence type="predicted"/>
<name>A0A8T2UZV3_CERRI</name>
<sequence>MSGFHNASSSVPRCRSRSTNLRERGNILYRQVLEGGFCTAIRITKLEHARRLYQNALVLSLTAEEKASCHKNLGMLEWFHCKFELTHLLEGTLSDTLSIKDLSVCKVHLVEAVKSLSDALKHGAQCKSRIWIDHLENILRSIIEWAAEQSALVSICRSTFLQCVINTFEICDLPTNTRLLAYRKYLDVLLQEALRERLQNGRINHNVRQSLLQDCLEMTRKAFSCSAKGSDLDDEGRSLLDEIQGIHDSVSVEMCICDAMQAVALGDKCVSEVSKDGCCNDREKIKDALDHYRQALLLTREKDVESEAMAVSRLGKVYSGVLGSPDEGYRYHSQAVQLATRVMSPSVEMADWYKYSLDEVNAYHEKARPDRMGRPNKESRASRALQENVAALDKAAERGVKDLLKHVYQEHTHPDPKRNAIWRFESNASVKASLKRAILHYHPDSNVVYGDVWKKLCEEISKRLNRHYAVFKGC</sequence>
<keyword evidence="2" id="KW-1185">Reference proteome</keyword>
<gene>
    <name evidence="1" type="ORF">KP509_04G051900</name>
</gene>
<evidence type="ECO:0000313" key="1">
    <source>
        <dbReference type="EMBL" id="KAH7439243.1"/>
    </source>
</evidence>
<dbReference type="Gene3D" id="1.25.40.10">
    <property type="entry name" value="Tetratricopeptide repeat domain"/>
    <property type="match status" value="1"/>
</dbReference>